<accession>A0A3N0ZA79</accession>
<name>A0A3N0ZA79_ANAGA</name>
<evidence type="ECO:0000313" key="3">
    <source>
        <dbReference type="Proteomes" id="UP000281406"/>
    </source>
</evidence>
<dbReference type="GO" id="GO:0035598">
    <property type="term" value="F:tRNA (N(6)-L-threonylcarbamoyladenosine(37)-C(2))-methylthiotransferase activity"/>
    <property type="evidence" value="ECO:0007669"/>
    <property type="project" value="TreeGrafter"/>
</dbReference>
<proteinExistence type="predicted"/>
<gene>
    <name evidence="2" type="ORF">DPX16_22813</name>
</gene>
<dbReference type="PANTHER" id="PTHR11918:SF45">
    <property type="entry name" value="THREONYLCARBAMOYLADENOSINE TRNA METHYLTHIOTRANSFERASE"/>
    <property type="match status" value="1"/>
</dbReference>
<sequence length="167" mass="18177">MRKHMKSKHQSNEERQLSITAFTTASLRGSDQLGIVLGSEVAVAPPLTINSVLSPGQSCLNACTYCKTKHARGDLASYPIEELVERARQSFQERSESGTVLFLFFLSALVGVEWGSQLTAGQTEGLLWDVVAIPLSQVAFKCSLQVKGQVLPACHLLCPLHSLSKHI</sequence>
<dbReference type="OrthoDB" id="1730074at2759"/>
<keyword evidence="3" id="KW-1185">Reference proteome</keyword>
<dbReference type="GO" id="GO:0005783">
    <property type="term" value="C:endoplasmic reticulum"/>
    <property type="evidence" value="ECO:0007669"/>
    <property type="project" value="TreeGrafter"/>
</dbReference>
<dbReference type="AlphaFoldDB" id="A0A3N0ZA79"/>
<organism evidence="2 3">
    <name type="scientific">Anabarilius grahami</name>
    <name type="common">Kanglang fish</name>
    <name type="synonym">Barilius grahami</name>
    <dbReference type="NCBI Taxonomy" id="495550"/>
    <lineage>
        <taxon>Eukaryota</taxon>
        <taxon>Metazoa</taxon>
        <taxon>Chordata</taxon>
        <taxon>Craniata</taxon>
        <taxon>Vertebrata</taxon>
        <taxon>Euteleostomi</taxon>
        <taxon>Actinopterygii</taxon>
        <taxon>Neopterygii</taxon>
        <taxon>Teleostei</taxon>
        <taxon>Ostariophysi</taxon>
        <taxon>Cypriniformes</taxon>
        <taxon>Xenocyprididae</taxon>
        <taxon>Xenocypridinae</taxon>
        <taxon>Xenocypridinae incertae sedis</taxon>
        <taxon>Anabarilius</taxon>
    </lineage>
</organism>
<comment type="caution">
    <text evidence="2">The sequence shown here is derived from an EMBL/GenBank/DDBJ whole genome shotgun (WGS) entry which is preliminary data.</text>
</comment>
<dbReference type="Proteomes" id="UP000281406">
    <property type="component" value="Unassembled WGS sequence"/>
</dbReference>
<evidence type="ECO:0000256" key="1">
    <source>
        <dbReference type="ARBA" id="ARBA00022679"/>
    </source>
</evidence>
<reference evidence="2 3" key="1">
    <citation type="submission" date="2018-10" db="EMBL/GenBank/DDBJ databases">
        <title>Genome assembly for a Yunnan-Guizhou Plateau 3E fish, Anabarilius grahami (Regan), and its evolutionary and genetic applications.</title>
        <authorList>
            <person name="Jiang W."/>
        </authorList>
    </citation>
    <scope>NUCLEOTIDE SEQUENCE [LARGE SCALE GENOMIC DNA]</scope>
    <source>
        <strain evidence="2">AG-KIZ</strain>
        <tissue evidence="2">Muscle</tissue>
    </source>
</reference>
<protein>
    <submittedName>
        <fullName evidence="2">Threonylcarbamoyladenosine tRNA methylthiotransferase</fullName>
    </submittedName>
</protein>
<dbReference type="Gene3D" id="3.30.750.210">
    <property type="match status" value="1"/>
</dbReference>
<dbReference type="EMBL" id="RJVU01001088">
    <property type="protein sequence ID" value="ROL55337.1"/>
    <property type="molecule type" value="Genomic_DNA"/>
</dbReference>
<evidence type="ECO:0000313" key="2">
    <source>
        <dbReference type="EMBL" id="ROL55337.1"/>
    </source>
</evidence>
<keyword evidence="1 2" id="KW-0808">Transferase</keyword>
<dbReference type="PANTHER" id="PTHR11918">
    <property type="entry name" value="RADICAL SAM PROTEINS"/>
    <property type="match status" value="1"/>
</dbReference>